<feature type="transmembrane region" description="Helical" evidence="1">
    <location>
        <begin position="47"/>
        <end position="66"/>
    </location>
</feature>
<evidence type="ECO:0000313" key="2">
    <source>
        <dbReference type="EMBL" id="MXU85481.1"/>
    </source>
</evidence>
<proteinExistence type="predicted"/>
<protein>
    <submittedName>
        <fullName evidence="2">Uncharacterized protein</fullName>
    </submittedName>
</protein>
<organism evidence="2">
    <name type="scientific">Ixodes ricinus</name>
    <name type="common">Common tick</name>
    <name type="synonym">Acarus ricinus</name>
    <dbReference type="NCBI Taxonomy" id="34613"/>
    <lineage>
        <taxon>Eukaryota</taxon>
        <taxon>Metazoa</taxon>
        <taxon>Ecdysozoa</taxon>
        <taxon>Arthropoda</taxon>
        <taxon>Chelicerata</taxon>
        <taxon>Arachnida</taxon>
        <taxon>Acari</taxon>
        <taxon>Parasitiformes</taxon>
        <taxon>Ixodida</taxon>
        <taxon>Ixodoidea</taxon>
        <taxon>Ixodidae</taxon>
        <taxon>Ixodinae</taxon>
        <taxon>Ixodes</taxon>
    </lineage>
</organism>
<reference evidence="2" key="1">
    <citation type="submission" date="2019-12" db="EMBL/GenBank/DDBJ databases">
        <title>An insight into the sialome of adult female Ixodes ricinus ticks feeding for 6 days.</title>
        <authorList>
            <person name="Perner J."/>
            <person name="Ribeiro J.M.C."/>
        </authorList>
    </citation>
    <scope>NUCLEOTIDE SEQUENCE</scope>
    <source>
        <strain evidence="2">Semi-engorged</strain>
        <tissue evidence="2">Salivary glands</tissue>
    </source>
</reference>
<keyword evidence="1" id="KW-0472">Membrane</keyword>
<keyword evidence="1" id="KW-0812">Transmembrane</keyword>
<dbReference type="EMBL" id="GIFC01003398">
    <property type="protein sequence ID" value="MXU85481.1"/>
    <property type="molecule type" value="Transcribed_RNA"/>
</dbReference>
<dbReference type="AlphaFoldDB" id="A0A6B0U561"/>
<name>A0A6B0U561_IXORI</name>
<sequence>MKKRAAFCFLSAYMVCTSYKLQGFLKRLFCSGAFGGSYHLNKQINVPLFRLLSLSLLLECFFLCLLNQWHQFLLFRQDLEYLHDER</sequence>
<accession>A0A6B0U561</accession>
<evidence type="ECO:0000256" key="1">
    <source>
        <dbReference type="SAM" id="Phobius"/>
    </source>
</evidence>
<keyword evidence="1" id="KW-1133">Transmembrane helix</keyword>